<evidence type="ECO:0000256" key="1">
    <source>
        <dbReference type="SAM" id="MobiDB-lite"/>
    </source>
</evidence>
<organism evidence="2 3">
    <name type="scientific">Ensete ventricosum</name>
    <name type="common">Abyssinian banana</name>
    <name type="synonym">Musa ensete</name>
    <dbReference type="NCBI Taxonomy" id="4639"/>
    <lineage>
        <taxon>Eukaryota</taxon>
        <taxon>Viridiplantae</taxon>
        <taxon>Streptophyta</taxon>
        <taxon>Embryophyta</taxon>
        <taxon>Tracheophyta</taxon>
        <taxon>Spermatophyta</taxon>
        <taxon>Magnoliopsida</taxon>
        <taxon>Liliopsida</taxon>
        <taxon>Zingiberales</taxon>
        <taxon>Musaceae</taxon>
        <taxon>Ensete</taxon>
    </lineage>
</organism>
<accession>A0A426YD33</accession>
<dbReference type="EMBL" id="AMZH03013207">
    <property type="protein sequence ID" value="RRT49659.1"/>
    <property type="molecule type" value="Genomic_DNA"/>
</dbReference>
<sequence length="283" mass="30899">MVHYRPKSPTSAYKTYLYLQAKIGHKANQTRAAKPTASPPTASPLLAVQAWGSSSVESGTPSTSEPSRNISLPSLSTADSSPHPFLKISAFFPSDLLAHYRPPSFPFGHLKKIPLLVHGEFVSEFIYSPRSHHFSSLGDGSSRHNPPTDPPTQWVAAAPGSGPAGFVAAFDLPTEFVNVDTWLGRTRLAATIYARLVDVDVVQAPSYHRLGHQEAHLELAVVTLPSSELLRQLDDPLPEEPFLVHLLPALHLWHDHAIACGSSKIIQELNMQRNIKLSPVIIV</sequence>
<protein>
    <submittedName>
        <fullName evidence="2">Uncharacterized protein</fullName>
    </submittedName>
</protein>
<feature type="compositionally biased region" description="Low complexity" evidence="1">
    <location>
        <begin position="54"/>
        <end position="67"/>
    </location>
</feature>
<feature type="region of interest" description="Disordered" evidence="1">
    <location>
        <begin position="54"/>
        <end position="80"/>
    </location>
</feature>
<feature type="compositionally biased region" description="Polar residues" evidence="1">
    <location>
        <begin position="68"/>
        <end position="80"/>
    </location>
</feature>
<comment type="caution">
    <text evidence="2">The sequence shown here is derived from an EMBL/GenBank/DDBJ whole genome shotgun (WGS) entry which is preliminary data.</text>
</comment>
<evidence type="ECO:0000313" key="3">
    <source>
        <dbReference type="Proteomes" id="UP000287651"/>
    </source>
</evidence>
<reference evidence="2 3" key="1">
    <citation type="journal article" date="2014" name="Agronomy (Basel)">
        <title>A Draft Genome Sequence for Ensete ventricosum, the Drought-Tolerant Tree Against Hunger.</title>
        <authorList>
            <person name="Harrison J."/>
            <person name="Moore K.A."/>
            <person name="Paszkiewicz K."/>
            <person name="Jones T."/>
            <person name="Grant M."/>
            <person name="Ambacheew D."/>
            <person name="Muzemil S."/>
            <person name="Studholme D.J."/>
        </authorList>
    </citation>
    <scope>NUCLEOTIDE SEQUENCE [LARGE SCALE GENOMIC DNA]</scope>
</reference>
<feature type="region of interest" description="Disordered" evidence="1">
    <location>
        <begin position="136"/>
        <end position="156"/>
    </location>
</feature>
<gene>
    <name evidence="2" type="ORF">B296_00024173</name>
</gene>
<dbReference type="Proteomes" id="UP000287651">
    <property type="component" value="Unassembled WGS sequence"/>
</dbReference>
<name>A0A426YD33_ENSVE</name>
<dbReference type="AlphaFoldDB" id="A0A426YD33"/>
<proteinExistence type="predicted"/>
<evidence type="ECO:0000313" key="2">
    <source>
        <dbReference type="EMBL" id="RRT49659.1"/>
    </source>
</evidence>